<comment type="caution">
    <text evidence="2">The sequence shown here is derived from an EMBL/GenBank/DDBJ whole genome shotgun (WGS) entry which is preliminary data.</text>
</comment>
<feature type="region of interest" description="Disordered" evidence="1">
    <location>
        <begin position="92"/>
        <end position="131"/>
    </location>
</feature>
<proteinExistence type="predicted"/>
<dbReference type="EMBL" id="BMAV01021443">
    <property type="protein sequence ID" value="GFY75513.1"/>
    <property type="molecule type" value="Genomic_DNA"/>
</dbReference>
<name>A0A8X7CP44_9ARAC</name>
<organism evidence="2 3">
    <name type="scientific">Trichonephila inaurata madagascariensis</name>
    <dbReference type="NCBI Taxonomy" id="2747483"/>
    <lineage>
        <taxon>Eukaryota</taxon>
        <taxon>Metazoa</taxon>
        <taxon>Ecdysozoa</taxon>
        <taxon>Arthropoda</taxon>
        <taxon>Chelicerata</taxon>
        <taxon>Arachnida</taxon>
        <taxon>Araneae</taxon>
        <taxon>Araneomorphae</taxon>
        <taxon>Entelegynae</taxon>
        <taxon>Araneoidea</taxon>
        <taxon>Nephilidae</taxon>
        <taxon>Trichonephila</taxon>
        <taxon>Trichonephila inaurata</taxon>
    </lineage>
</organism>
<evidence type="ECO:0000256" key="1">
    <source>
        <dbReference type="SAM" id="MobiDB-lite"/>
    </source>
</evidence>
<reference evidence="2" key="1">
    <citation type="submission" date="2020-08" db="EMBL/GenBank/DDBJ databases">
        <title>Multicomponent nature underlies the extraordinary mechanical properties of spider dragline silk.</title>
        <authorList>
            <person name="Kono N."/>
            <person name="Nakamura H."/>
            <person name="Mori M."/>
            <person name="Yoshida Y."/>
            <person name="Ohtoshi R."/>
            <person name="Malay A.D."/>
            <person name="Moran D.A.P."/>
            <person name="Tomita M."/>
            <person name="Numata K."/>
            <person name="Arakawa K."/>
        </authorList>
    </citation>
    <scope>NUCLEOTIDE SEQUENCE</scope>
</reference>
<feature type="compositionally biased region" description="Basic and acidic residues" evidence="1">
    <location>
        <begin position="111"/>
        <end position="121"/>
    </location>
</feature>
<sequence length="131" mass="14880">MTSFLIVEGKKSQSWEKEEGMKFYPPFQLPCKKVAFSEYTWQFQSLPDVGLVEVFLDHSKQYCLLNSGRRHLSKMPWLSVLSNQLIPSPCRSSGNGLAARKTPAHLSLSRPQREGNLRDSSGDLLRLNEVP</sequence>
<accession>A0A8X7CP44</accession>
<gene>
    <name evidence="2" type="ORF">TNIN_191061</name>
</gene>
<dbReference type="AlphaFoldDB" id="A0A8X7CP44"/>
<dbReference type="Proteomes" id="UP000886998">
    <property type="component" value="Unassembled WGS sequence"/>
</dbReference>
<keyword evidence="3" id="KW-1185">Reference proteome</keyword>
<protein>
    <submittedName>
        <fullName evidence="2">Uncharacterized protein</fullName>
    </submittedName>
</protein>
<evidence type="ECO:0000313" key="3">
    <source>
        <dbReference type="Proteomes" id="UP000886998"/>
    </source>
</evidence>
<evidence type="ECO:0000313" key="2">
    <source>
        <dbReference type="EMBL" id="GFY75513.1"/>
    </source>
</evidence>